<evidence type="ECO:0000256" key="2">
    <source>
        <dbReference type="SAM" id="MobiDB-lite"/>
    </source>
</evidence>
<dbReference type="PANTHER" id="PTHR35391:SF7">
    <property type="entry name" value="C2H2-TYPE DOMAIN-CONTAINING PROTEIN"/>
    <property type="match status" value="1"/>
</dbReference>
<evidence type="ECO:0000256" key="1">
    <source>
        <dbReference type="PROSITE-ProRule" id="PRU00042"/>
    </source>
</evidence>
<gene>
    <name evidence="4" type="ORF">TRIATDRAFT_164503</name>
</gene>
<evidence type="ECO:0000313" key="5">
    <source>
        <dbReference type="Proteomes" id="UP000005426"/>
    </source>
</evidence>
<keyword evidence="1" id="KW-0479">Metal-binding</keyword>
<evidence type="ECO:0000313" key="4">
    <source>
        <dbReference type="EMBL" id="EHK43826.1"/>
    </source>
</evidence>
<dbReference type="PANTHER" id="PTHR35391">
    <property type="entry name" value="C2H2-TYPE DOMAIN-CONTAINING PROTEIN-RELATED"/>
    <property type="match status" value="1"/>
</dbReference>
<comment type="caution">
    <text evidence="4">The sequence shown here is derived from an EMBL/GenBank/DDBJ whole genome shotgun (WGS) entry which is preliminary data.</text>
</comment>
<sequence length="449" mass="50357">MEGSRIADSVKGCLELFRALASLDPPSPALTASYQTALMAIADDESRLKVWFANMDVRASENRSLRFRLRKASPLRDHVLRFLNDLSKFLEGALVIMKEGVVPWDEDEDEDEDDDFLNGGPDSLEDDGDNDEPPKSEMEQIADCISEFVDCIPQMSNSPRNPAPRDCSAASVPTDAPYESFDIQHVQAKFQKVDKILAQRLGSAITIRRQFFKYRESLKLAHGLDPKDQADGESTIANSIPSHAQSTEFDHTSLATHEDSVWDTDTCQASLTSSLADTDLLCIPPLPKGAESGHFECPFCFMTITATDIASWKRHVLADLRPYTCLSADCPVGKRFATSYEWILHEIEYHWKYYVCPLSCGENFQSRFEFAEHVHNNHPSNMPEHRLEAMISLNSRQIRVEDGIPCPMCHESLDSVPKYQLHVGGHQEQLAMFALPAMQPQGDDDGDDN</sequence>
<dbReference type="InterPro" id="IPR058925">
    <property type="entry name" value="zf-C2H2_AcuF"/>
</dbReference>
<dbReference type="InterPro" id="IPR013087">
    <property type="entry name" value="Znf_C2H2_type"/>
</dbReference>
<dbReference type="STRING" id="452589.G9NZB6"/>
<proteinExistence type="predicted"/>
<evidence type="ECO:0000259" key="3">
    <source>
        <dbReference type="PROSITE" id="PS50157"/>
    </source>
</evidence>
<dbReference type="Pfam" id="PF26082">
    <property type="entry name" value="zf-C2H2_AcuF"/>
    <property type="match status" value="1"/>
</dbReference>
<reference evidence="4 5" key="1">
    <citation type="journal article" date="2011" name="Genome Biol.">
        <title>Comparative genome sequence analysis underscores mycoparasitism as the ancestral life style of Trichoderma.</title>
        <authorList>
            <person name="Kubicek C.P."/>
            <person name="Herrera-Estrella A."/>
            <person name="Seidl-Seiboth V."/>
            <person name="Martinez D.A."/>
            <person name="Druzhinina I.S."/>
            <person name="Thon M."/>
            <person name="Zeilinger S."/>
            <person name="Casas-Flores S."/>
            <person name="Horwitz B.A."/>
            <person name="Mukherjee P.K."/>
            <person name="Mukherjee M."/>
            <person name="Kredics L."/>
            <person name="Alcaraz L.D."/>
            <person name="Aerts A."/>
            <person name="Antal Z."/>
            <person name="Atanasova L."/>
            <person name="Cervantes-Badillo M.G."/>
            <person name="Challacombe J."/>
            <person name="Chertkov O."/>
            <person name="McCluskey K."/>
            <person name="Coulpier F."/>
            <person name="Deshpande N."/>
            <person name="von Doehren H."/>
            <person name="Ebbole D.J."/>
            <person name="Esquivel-Naranjo E.U."/>
            <person name="Fekete E."/>
            <person name="Flipphi M."/>
            <person name="Glaser F."/>
            <person name="Gomez-Rodriguez E.Y."/>
            <person name="Gruber S."/>
            <person name="Han C."/>
            <person name="Henrissat B."/>
            <person name="Hermosa R."/>
            <person name="Hernandez-Onate M."/>
            <person name="Karaffa L."/>
            <person name="Kosti I."/>
            <person name="Le Crom S."/>
            <person name="Lindquist E."/>
            <person name="Lucas S."/>
            <person name="Luebeck M."/>
            <person name="Luebeck P.S."/>
            <person name="Margeot A."/>
            <person name="Metz B."/>
            <person name="Misra M."/>
            <person name="Nevalainen H."/>
            <person name="Omann M."/>
            <person name="Packer N."/>
            <person name="Perrone G."/>
            <person name="Uresti-Rivera E.E."/>
            <person name="Salamov A."/>
            <person name="Schmoll M."/>
            <person name="Seiboth B."/>
            <person name="Shapiro H."/>
            <person name="Sukno S."/>
            <person name="Tamayo-Ramos J.A."/>
            <person name="Tisch D."/>
            <person name="Wiest A."/>
            <person name="Wilkinson H.H."/>
            <person name="Zhang M."/>
            <person name="Coutinho P.M."/>
            <person name="Kenerley C.M."/>
            <person name="Monte E."/>
            <person name="Baker S.E."/>
            <person name="Grigoriev I.V."/>
        </authorList>
    </citation>
    <scope>NUCLEOTIDE SEQUENCE [LARGE SCALE GENOMIC DNA]</scope>
    <source>
        <strain evidence="5">ATCC 20476 / IMI 206040</strain>
    </source>
</reference>
<dbReference type="HOGENOM" id="CLU_015936_2_0_1"/>
<dbReference type="OMA" id="HYEPFDI"/>
<dbReference type="GeneID" id="25776688"/>
<feature type="region of interest" description="Disordered" evidence="2">
    <location>
        <begin position="106"/>
        <end position="137"/>
    </location>
</feature>
<keyword evidence="5" id="KW-1185">Reference proteome</keyword>
<feature type="domain" description="C2H2-type" evidence="3">
    <location>
        <begin position="354"/>
        <end position="383"/>
    </location>
</feature>
<dbReference type="EMBL" id="ABDG02000025">
    <property type="protein sequence ID" value="EHK43826.1"/>
    <property type="molecule type" value="Genomic_DNA"/>
</dbReference>
<name>G9NZB6_HYPAI</name>
<keyword evidence="1" id="KW-0862">Zinc</keyword>
<dbReference type="OrthoDB" id="4899518at2759"/>
<dbReference type="GO" id="GO:0008270">
    <property type="term" value="F:zinc ion binding"/>
    <property type="evidence" value="ECO:0007669"/>
    <property type="project" value="UniProtKB-KW"/>
</dbReference>
<protein>
    <recommendedName>
        <fullName evidence="3">C2H2-type domain-containing protein</fullName>
    </recommendedName>
</protein>
<dbReference type="eggNOG" id="ENOG502SJT8">
    <property type="taxonomic scope" value="Eukaryota"/>
</dbReference>
<feature type="non-terminal residue" evidence="4">
    <location>
        <position position="449"/>
    </location>
</feature>
<organism evidence="4 5">
    <name type="scientific">Hypocrea atroviridis (strain ATCC 20476 / IMI 206040)</name>
    <name type="common">Trichoderma atroviride</name>
    <dbReference type="NCBI Taxonomy" id="452589"/>
    <lineage>
        <taxon>Eukaryota</taxon>
        <taxon>Fungi</taxon>
        <taxon>Dikarya</taxon>
        <taxon>Ascomycota</taxon>
        <taxon>Pezizomycotina</taxon>
        <taxon>Sordariomycetes</taxon>
        <taxon>Hypocreomycetidae</taxon>
        <taxon>Hypocreales</taxon>
        <taxon>Hypocreaceae</taxon>
        <taxon>Trichoderma</taxon>
    </lineage>
</organism>
<dbReference type="AlphaFoldDB" id="G9NZB6"/>
<dbReference type="PROSITE" id="PS50157">
    <property type="entry name" value="ZINC_FINGER_C2H2_2"/>
    <property type="match status" value="1"/>
</dbReference>
<dbReference type="SMART" id="SM00355">
    <property type="entry name" value="ZnF_C2H2"/>
    <property type="match status" value="3"/>
</dbReference>
<dbReference type="Proteomes" id="UP000005426">
    <property type="component" value="Unassembled WGS sequence"/>
</dbReference>
<dbReference type="PROSITE" id="PS00028">
    <property type="entry name" value="ZINC_FINGER_C2H2_1"/>
    <property type="match status" value="1"/>
</dbReference>
<dbReference type="KEGG" id="tatv:25776688"/>
<keyword evidence="1" id="KW-0863">Zinc-finger</keyword>
<accession>G9NZB6</accession>
<feature type="compositionally biased region" description="Acidic residues" evidence="2">
    <location>
        <begin position="106"/>
        <end position="116"/>
    </location>
</feature>